<protein>
    <submittedName>
        <fullName evidence="1">Uncharacterized protein</fullName>
    </submittedName>
</protein>
<gene>
    <name evidence="1" type="ORF">FA95DRAFT_1284236</name>
</gene>
<evidence type="ECO:0000313" key="1">
    <source>
        <dbReference type="EMBL" id="KAI0038183.1"/>
    </source>
</evidence>
<organism evidence="1 2">
    <name type="scientific">Auriscalpium vulgare</name>
    <dbReference type="NCBI Taxonomy" id="40419"/>
    <lineage>
        <taxon>Eukaryota</taxon>
        <taxon>Fungi</taxon>
        <taxon>Dikarya</taxon>
        <taxon>Basidiomycota</taxon>
        <taxon>Agaricomycotina</taxon>
        <taxon>Agaricomycetes</taxon>
        <taxon>Russulales</taxon>
        <taxon>Auriscalpiaceae</taxon>
        <taxon>Auriscalpium</taxon>
    </lineage>
</organism>
<accession>A0ACB8R310</accession>
<sequence length="520" mass="58470">MVVWTEPNGVQYALSIEHPERCTKVWSCINHVLPTTASEILQYAQIVASSDESRMFEIYYLNILWLRLRGFIDDDPDLYNIEATATAESIPSMTSSSKSTGFQGRRPTRPWQSLNRTLSSWKKLMKRLSTAISHVEELAGTAPAEHQPYLQAQIVELHDALQRHQDRYEEFVKLSQEYAEQYLRDLSDEIRSQSAWLVLLERRLELAKTLRTNALDLKSSFEMGVCKELKGVRAAVRACPLADEADLLKELDTLIGAIKACYVELDKFWADELRHVTRALKEHRIEPGEVDRWRKFESTLEGILDDGTKGTPALETSRPLELDVKPKHQLDVPAVAVTLIPAIHAIQTSLSSARGFNRSIFSALKPKHLQSLQQVHYNVAQHNTRCMRFLGDCVTYARKAAESACAALSRPAFARIGAALGLRERATALIRARPLAGSVDVPETAGRKVCKAFRELGGMLRDGERLWRTIVDADTHVFAALVGGEERRSVGGCSTKQLTRLLCRMDREKSVLHSLSLASR</sequence>
<keyword evidence="2" id="KW-1185">Reference proteome</keyword>
<dbReference type="EMBL" id="MU276570">
    <property type="protein sequence ID" value="KAI0038183.1"/>
    <property type="molecule type" value="Genomic_DNA"/>
</dbReference>
<name>A0ACB8R310_9AGAM</name>
<reference evidence="1" key="2">
    <citation type="journal article" date="2022" name="New Phytol.">
        <title>Evolutionary transition to the ectomycorrhizal habit in the genomes of a hyperdiverse lineage of mushroom-forming fungi.</title>
        <authorList>
            <person name="Looney B."/>
            <person name="Miyauchi S."/>
            <person name="Morin E."/>
            <person name="Drula E."/>
            <person name="Courty P.E."/>
            <person name="Kohler A."/>
            <person name="Kuo A."/>
            <person name="LaButti K."/>
            <person name="Pangilinan J."/>
            <person name="Lipzen A."/>
            <person name="Riley R."/>
            <person name="Andreopoulos W."/>
            <person name="He G."/>
            <person name="Johnson J."/>
            <person name="Nolan M."/>
            <person name="Tritt A."/>
            <person name="Barry K.W."/>
            <person name="Grigoriev I.V."/>
            <person name="Nagy L.G."/>
            <person name="Hibbett D."/>
            <person name="Henrissat B."/>
            <person name="Matheny P.B."/>
            <person name="Labbe J."/>
            <person name="Martin F.M."/>
        </authorList>
    </citation>
    <scope>NUCLEOTIDE SEQUENCE</scope>
    <source>
        <strain evidence="1">FP105234-sp</strain>
    </source>
</reference>
<reference evidence="1" key="1">
    <citation type="submission" date="2021-02" db="EMBL/GenBank/DDBJ databases">
        <authorList>
            <consortium name="DOE Joint Genome Institute"/>
            <person name="Ahrendt S."/>
            <person name="Looney B.P."/>
            <person name="Miyauchi S."/>
            <person name="Morin E."/>
            <person name="Drula E."/>
            <person name="Courty P.E."/>
            <person name="Chicoki N."/>
            <person name="Fauchery L."/>
            <person name="Kohler A."/>
            <person name="Kuo A."/>
            <person name="Labutti K."/>
            <person name="Pangilinan J."/>
            <person name="Lipzen A."/>
            <person name="Riley R."/>
            <person name="Andreopoulos W."/>
            <person name="He G."/>
            <person name="Johnson J."/>
            <person name="Barry K.W."/>
            <person name="Grigoriev I.V."/>
            <person name="Nagy L."/>
            <person name="Hibbett D."/>
            <person name="Henrissat B."/>
            <person name="Matheny P.B."/>
            <person name="Labbe J."/>
            <person name="Martin F."/>
        </authorList>
    </citation>
    <scope>NUCLEOTIDE SEQUENCE</scope>
    <source>
        <strain evidence="1">FP105234-sp</strain>
    </source>
</reference>
<dbReference type="Proteomes" id="UP000814033">
    <property type="component" value="Unassembled WGS sequence"/>
</dbReference>
<proteinExistence type="predicted"/>
<comment type="caution">
    <text evidence="1">The sequence shown here is derived from an EMBL/GenBank/DDBJ whole genome shotgun (WGS) entry which is preliminary data.</text>
</comment>
<evidence type="ECO:0000313" key="2">
    <source>
        <dbReference type="Proteomes" id="UP000814033"/>
    </source>
</evidence>